<organism evidence="2 3">
    <name type="scientific">Marivivens donghaensis</name>
    <dbReference type="NCBI Taxonomy" id="1699413"/>
    <lineage>
        <taxon>Bacteria</taxon>
        <taxon>Pseudomonadati</taxon>
        <taxon>Pseudomonadota</taxon>
        <taxon>Alphaproteobacteria</taxon>
        <taxon>Rhodobacterales</taxon>
        <taxon>Paracoccaceae</taxon>
        <taxon>Marivivens group</taxon>
        <taxon>Marivivens</taxon>
    </lineage>
</organism>
<dbReference type="InterPro" id="IPR034122">
    <property type="entry name" value="Retropepsin-like_bacterial"/>
</dbReference>
<accession>A0ABX0VYU8</accession>
<dbReference type="Pfam" id="PF13975">
    <property type="entry name" value="gag-asp_proteas"/>
    <property type="match status" value="1"/>
</dbReference>
<dbReference type="GO" id="GO:0008233">
    <property type="term" value="F:peptidase activity"/>
    <property type="evidence" value="ECO:0007669"/>
    <property type="project" value="UniProtKB-KW"/>
</dbReference>
<reference evidence="2 3" key="1">
    <citation type="submission" date="2020-03" db="EMBL/GenBank/DDBJ databases">
        <title>Bacterial isolates of synthetic phycosphere.</title>
        <authorList>
            <person name="Fu H."/>
            <person name="Moran M.A."/>
        </authorList>
    </citation>
    <scope>NUCLEOTIDE SEQUENCE [LARGE SCALE GENOMIC DNA]</scope>
    <source>
        <strain evidence="2 3">HF1</strain>
    </source>
</reference>
<keyword evidence="1" id="KW-0812">Transmembrane</keyword>
<feature type="transmembrane region" description="Helical" evidence="1">
    <location>
        <begin position="38"/>
        <end position="58"/>
    </location>
</feature>
<name>A0ABX0VYU8_9RHOB</name>
<dbReference type="CDD" id="cd05483">
    <property type="entry name" value="retropepsin_like_bacteria"/>
    <property type="match status" value="1"/>
</dbReference>
<keyword evidence="1" id="KW-0472">Membrane</keyword>
<dbReference type="PROSITE" id="PS00141">
    <property type="entry name" value="ASP_PROTEASE"/>
    <property type="match status" value="1"/>
</dbReference>
<comment type="caution">
    <text evidence="2">The sequence shown here is derived from an EMBL/GenBank/DDBJ whole genome shotgun (WGS) entry which is preliminary data.</text>
</comment>
<proteinExistence type="predicted"/>
<sequence length="192" mass="21004">MSQNEIMRLTYLGLIVIAVLIGVLATSRGRFGQVARNFGIWAVIIGGLTFAVGTYQGAGFMPFQTQAELQDGRIELTMQRDGHYYLTALVNGVPIEFVVDTGASHVVLTEEDAKRLGFKSDDLRFVGSATTANGIVQTAPVRLETVELGPILDRNVRAVVNGGPMRDSLLGMSYLSRFEKIEITRGRLILTR</sequence>
<dbReference type="Proteomes" id="UP000709466">
    <property type="component" value="Unassembled WGS sequence"/>
</dbReference>
<evidence type="ECO:0000313" key="2">
    <source>
        <dbReference type="EMBL" id="NIY72960.1"/>
    </source>
</evidence>
<dbReference type="EC" id="3.4.23.-" evidence="2"/>
<dbReference type="InterPro" id="IPR001969">
    <property type="entry name" value="Aspartic_peptidase_AS"/>
</dbReference>
<evidence type="ECO:0000313" key="3">
    <source>
        <dbReference type="Proteomes" id="UP000709466"/>
    </source>
</evidence>
<dbReference type="EMBL" id="JAATOP010000006">
    <property type="protein sequence ID" value="NIY72960.1"/>
    <property type="molecule type" value="Genomic_DNA"/>
</dbReference>
<dbReference type="GO" id="GO:0006508">
    <property type="term" value="P:proteolysis"/>
    <property type="evidence" value="ECO:0007669"/>
    <property type="project" value="UniProtKB-KW"/>
</dbReference>
<evidence type="ECO:0000256" key="1">
    <source>
        <dbReference type="SAM" id="Phobius"/>
    </source>
</evidence>
<keyword evidence="2" id="KW-0378">Hydrolase</keyword>
<keyword evidence="1" id="KW-1133">Transmembrane helix</keyword>
<dbReference type="InterPro" id="IPR011969">
    <property type="entry name" value="Clan_AA_Asp_peptidase_C"/>
</dbReference>
<keyword evidence="3" id="KW-1185">Reference proteome</keyword>
<dbReference type="NCBIfam" id="TIGR02281">
    <property type="entry name" value="clan_AA_DTGA"/>
    <property type="match status" value="1"/>
</dbReference>
<dbReference type="SUPFAM" id="SSF50630">
    <property type="entry name" value="Acid proteases"/>
    <property type="match status" value="1"/>
</dbReference>
<gene>
    <name evidence="2" type="ORF">HCZ30_11015</name>
</gene>
<dbReference type="Gene3D" id="2.40.70.10">
    <property type="entry name" value="Acid Proteases"/>
    <property type="match status" value="1"/>
</dbReference>
<feature type="transmembrane region" description="Helical" evidence="1">
    <location>
        <begin position="6"/>
        <end position="26"/>
    </location>
</feature>
<dbReference type="InterPro" id="IPR021109">
    <property type="entry name" value="Peptidase_aspartic_dom_sf"/>
</dbReference>
<keyword evidence="2" id="KW-0645">Protease</keyword>
<protein>
    <submittedName>
        <fullName evidence="2">TIGR02281 family clan AA aspartic protease</fullName>
        <ecNumber evidence="2">3.4.23.-</ecNumber>
    </submittedName>
</protein>